<sequence length="274" mass="29494">MMDLASLTIPIATTVFAWWFSTGIILLLVRLPPATYGTALGLFALVLALATGGVIVTARLDTPLSAYLAAGCALCIWGWHEASFLMGKITGPRPAACPTNATGWRRFKYATLTVIHHEVAIFLTLLALIGLTWGQPNPVAAWTFGVLFTMRISAKLNIFLGVPNLTDEFFPPHLAHLKTYLPKRPMNALMPISVIGSLILCAWLMGQADRAPEGSAMATGFVLLFTLTALALLEHFFMMLPVQDAALWRWAAPGKPAAKSAAVKPKPDTPGTQA</sequence>
<protein>
    <recommendedName>
        <fullName evidence="4">Photosynthetic complex assembly protein 2</fullName>
    </recommendedName>
</protein>
<feature type="transmembrane region" description="Helical" evidence="1">
    <location>
        <begin position="6"/>
        <end position="29"/>
    </location>
</feature>
<keyword evidence="1" id="KW-0472">Membrane</keyword>
<accession>A0A2P2E724</accession>
<evidence type="ECO:0000313" key="3">
    <source>
        <dbReference type="Proteomes" id="UP000245086"/>
    </source>
</evidence>
<feature type="transmembrane region" description="Helical" evidence="1">
    <location>
        <begin position="36"/>
        <end position="58"/>
    </location>
</feature>
<gene>
    <name evidence="2" type="ORF">PbB2_00519</name>
</gene>
<organism evidence="2 3">
    <name type="scientific">Candidatus Phycosocius bacilliformis</name>
    <dbReference type="NCBI Taxonomy" id="1445552"/>
    <lineage>
        <taxon>Bacteria</taxon>
        <taxon>Pseudomonadati</taxon>
        <taxon>Pseudomonadota</taxon>
        <taxon>Alphaproteobacteria</taxon>
        <taxon>Caulobacterales</taxon>
        <taxon>Caulobacterales incertae sedis</taxon>
        <taxon>Candidatus Phycosocius</taxon>
    </lineage>
</organism>
<comment type="caution">
    <text evidence="2">The sequence shown here is derived from an EMBL/GenBank/DDBJ whole genome shotgun (WGS) entry which is preliminary data.</text>
</comment>
<feature type="transmembrane region" description="Helical" evidence="1">
    <location>
        <begin position="64"/>
        <end position="80"/>
    </location>
</feature>
<feature type="transmembrane region" description="Helical" evidence="1">
    <location>
        <begin position="186"/>
        <end position="205"/>
    </location>
</feature>
<name>A0A2P2E724_9PROT</name>
<dbReference type="NCBIfam" id="TIGR03055">
    <property type="entry name" value="photo_alph_chp2"/>
    <property type="match status" value="1"/>
</dbReference>
<dbReference type="Pfam" id="PF12291">
    <property type="entry name" value="DUF3623"/>
    <property type="match status" value="1"/>
</dbReference>
<evidence type="ECO:0000256" key="1">
    <source>
        <dbReference type="SAM" id="Phobius"/>
    </source>
</evidence>
<keyword evidence="1" id="KW-0812">Transmembrane</keyword>
<feature type="transmembrane region" description="Helical" evidence="1">
    <location>
        <begin position="217"/>
        <end position="240"/>
    </location>
</feature>
<dbReference type="RefSeq" id="WP_108983705.1">
    <property type="nucleotide sequence ID" value="NZ_BFBR01000001.1"/>
</dbReference>
<keyword evidence="1" id="KW-1133">Transmembrane helix</keyword>
<keyword evidence="3" id="KW-1185">Reference proteome</keyword>
<dbReference type="AlphaFoldDB" id="A0A2P2E724"/>
<proteinExistence type="predicted"/>
<feature type="transmembrane region" description="Helical" evidence="1">
    <location>
        <begin position="114"/>
        <end position="133"/>
    </location>
</feature>
<dbReference type="InterPro" id="IPR017496">
    <property type="entry name" value="Photo_alph_chp2"/>
</dbReference>
<evidence type="ECO:0000313" key="2">
    <source>
        <dbReference type="EMBL" id="GBF56862.1"/>
    </source>
</evidence>
<dbReference type="Proteomes" id="UP000245086">
    <property type="component" value="Unassembled WGS sequence"/>
</dbReference>
<reference evidence="2 3" key="1">
    <citation type="journal article" date="2018" name="Genome Announc.">
        <title>Draft Genome Sequence of "Candidatus Phycosocius bacilliformis," an Alphaproteobacterial Ectosymbiont of the Hydrocarbon-Producing Green Alga Botryococcus braunii.</title>
        <authorList>
            <person name="Tanabe Y."/>
            <person name="Yamaguchi H."/>
            <person name="Watanabe M.M."/>
        </authorList>
    </citation>
    <scope>NUCLEOTIDE SEQUENCE [LARGE SCALE GENOMIC DNA]</scope>
    <source>
        <strain evidence="2 3">BOTRYCO-2</strain>
    </source>
</reference>
<evidence type="ECO:0008006" key="4">
    <source>
        <dbReference type="Google" id="ProtNLM"/>
    </source>
</evidence>
<dbReference type="EMBL" id="BFBR01000001">
    <property type="protein sequence ID" value="GBF56862.1"/>
    <property type="molecule type" value="Genomic_DNA"/>
</dbReference>